<reference evidence="1 2" key="1">
    <citation type="submission" date="2019-10" db="EMBL/GenBank/DDBJ databases">
        <title>Nonomuraea sp. nov., isolated from Phyllanthus amarus.</title>
        <authorList>
            <person name="Klykleung N."/>
            <person name="Tanasupawat S."/>
        </authorList>
    </citation>
    <scope>NUCLEOTIDE SEQUENCE [LARGE SCALE GENOMIC DNA]</scope>
    <source>
        <strain evidence="1 2">PA1-10</strain>
    </source>
</reference>
<accession>A0A5C4VIW9</accession>
<protein>
    <submittedName>
        <fullName evidence="1">Uncharacterized protein</fullName>
    </submittedName>
</protein>
<sequence>MVENGRVSRIHAAADPQKLTRFGEPAKLGRLGRDAGARTAYRRALGLATSTSERRFLTHWLEQL</sequence>
<dbReference type="RefSeq" id="WP_139636321.1">
    <property type="nucleotide sequence ID" value="NZ_VDLX02000022.1"/>
</dbReference>
<dbReference type="AlphaFoldDB" id="A0A5C4VIW9"/>
<dbReference type="EMBL" id="VDLX02000022">
    <property type="protein sequence ID" value="KAB8189021.1"/>
    <property type="molecule type" value="Genomic_DNA"/>
</dbReference>
<evidence type="ECO:0000313" key="2">
    <source>
        <dbReference type="Proteomes" id="UP000312512"/>
    </source>
</evidence>
<keyword evidence="2" id="KW-1185">Reference proteome</keyword>
<gene>
    <name evidence="1" type="ORF">FH608_041890</name>
</gene>
<organism evidence="1 2">
    <name type="scientific">Nonomuraea phyllanthi</name>
    <dbReference type="NCBI Taxonomy" id="2219224"/>
    <lineage>
        <taxon>Bacteria</taxon>
        <taxon>Bacillati</taxon>
        <taxon>Actinomycetota</taxon>
        <taxon>Actinomycetes</taxon>
        <taxon>Streptosporangiales</taxon>
        <taxon>Streptosporangiaceae</taxon>
        <taxon>Nonomuraea</taxon>
    </lineage>
</organism>
<name>A0A5C4VIW9_9ACTN</name>
<evidence type="ECO:0000313" key="1">
    <source>
        <dbReference type="EMBL" id="KAB8189021.1"/>
    </source>
</evidence>
<dbReference type="Proteomes" id="UP000312512">
    <property type="component" value="Unassembled WGS sequence"/>
</dbReference>
<comment type="caution">
    <text evidence="1">The sequence shown here is derived from an EMBL/GenBank/DDBJ whole genome shotgun (WGS) entry which is preliminary data.</text>
</comment>
<proteinExistence type="predicted"/>